<keyword evidence="1" id="KW-0511">Multifunctional enzyme</keyword>
<dbReference type="Pfam" id="PF17919">
    <property type="entry name" value="RT_RNaseH_2"/>
    <property type="match status" value="1"/>
</dbReference>
<dbReference type="PANTHER" id="PTHR37984">
    <property type="entry name" value="PROTEIN CBG26694"/>
    <property type="match status" value="1"/>
</dbReference>
<comment type="caution">
    <text evidence="3">The sequence shown here is derived from an EMBL/GenBank/DDBJ whole genome shotgun (WGS) entry which is preliminary data.</text>
</comment>
<dbReference type="PANTHER" id="PTHR37984:SF5">
    <property type="entry name" value="PROTEIN NYNRIN-LIKE"/>
    <property type="match status" value="1"/>
</dbReference>
<name>A0A4Y9Y4U3_9APHY</name>
<dbReference type="Gene3D" id="3.30.70.270">
    <property type="match status" value="2"/>
</dbReference>
<dbReference type="SUPFAM" id="SSF56672">
    <property type="entry name" value="DNA/RNA polymerases"/>
    <property type="match status" value="1"/>
</dbReference>
<organism evidence="3 4">
    <name type="scientific">Rhodofomes roseus</name>
    <dbReference type="NCBI Taxonomy" id="34475"/>
    <lineage>
        <taxon>Eukaryota</taxon>
        <taxon>Fungi</taxon>
        <taxon>Dikarya</taxon>
        <taxon>Basidiomycota</taxon>
        <taxon>Agaricomycotina</taxon>
        <taxon>Agaricomycetes</taxon>
        <taxon>Polyporales</taxon>
        <taxon>Rhodofomes</taxon>
    </lineage>
</organism>
<dbReference type="InterPro" id="IPR043128">
    <property type="entry name" value="Rev_trsase/Diguanyl_cyclase"/>
</dbReference>
<evidence type="ECO:0000256" key="1">
    <source>
        <dbReference type="ARBA" id="ARBA00023268"/>
    </source>
</evidence>
<sequence>MGFTNSPAEFQTCMAFILQDEIPSTANIFIDDLPIRGPATDYPDENGDPEVLHENPGIRRFVWEHANDVHHIMHRVGHAGATFAPSKAQICCPEVVIVGQKCTPEGRLPEPSKVDKILNWPVLKNVHNIRAFMGLCGTVRIWIHNYSKVARPLTQLLHKDAEFEWTPLCQEAFDALKTAVISAPALRPVDYSTDNPVVLSVDSSKYAVGFILSQYDEAGRKRPARYGSIPMSERESRYSQPKLELYGLYRALRAYQLYLTGVKNLEVEVDAKYIKGMLNEPDLQPNATINRWIQGVLLFTFKLIHVPAERHRGPDALSRCPLGEGEEVEEDDDSWLDDTALYAEIRDRQNKWSKPQDRPYEALLSASHADVFISANTKADKVLHQYQKFLTTAAIPELPTQQAKRRFIQGASRYFVRNGKLHQ</sequence>
<dbReference type="InterPro" id="IPR043502">
    <property type="entry name" value="DNA/RNA_pol_sf"/>
</dbReference>
<dbReference type="GO" id="GO:0003824">
    <property type="term" value="F:catalytic activity"/>
    <property type="evidence" value="ECO:0007669"/>
    <property type="project" value="UniProtKB-KW"/>
</dbReference>
<dbReference type="STRING" id="34475.A0A4Y9Y4U3"/>
<reference evidence="3 4" key="1">
    <citation type="submission" date="2019-01" db="EMBL/GenBank/DDBJ databases">
        <title>Genome sequencing of the rare red list fungi Fomitopsis rosea.</title>
        <authorList>
            <person name="Buettner E."/>
            <person name="Kellner H."/>
        </authorList>
    </citation>
    <scope>NUCLEOTIDE SEQUENCE [LARGE SCALE GENOMIC DNA]</scope>
    <source>
        <strain evidence="3 4">DSM 105464</strain>
    </source>
</reference>
<feature type="domain" description="Reverse transcriptase/retrotransposon-derived protein RNase H-like" evidence="2">
    <location>
        <begin position="165"/>
        <end position="263"/>
    </location>
</feature>
<dbReference type="Proteomes" id="UP000298390">
    <property type="component" value="Unassembled WGS sequence"/>
</dbReference>
<dbReference type="InterPro" id="IPR041577">
    <property type="entry name" value="RT_RNaseH_2"/>
</dbReference>
<gene>
    <name evidence="3" type="ORF">EVJ58_g7338</name>
</gene>
<accession>A0A4Y9Y4U3</accession>
<dbReference type="FunFam" id="3.30.70.270:FF:000020">
    <property type="entry name" value="Transposon Tf2-6 polyprotein-like Protein"/>
    <property type="match status" value="1"/>
</dbReference>
<protein>
    <recommendedName>
        <fullName evidence="2">Reverse transcriptase/retrotransposon-derived protein RNase H-like domain-containing protein</fullName>
    </recommendedName>
</protein>
<evidence type="ECO:0000259" key="2">
    <source>
        <dbReference type="Pfam" id="PF17919"/>
    </source>
</evidence>
<evidence type="ECO:0000313" key="3">
    <source>
        <dbReference type="EMBL" id="TFY56938.1"/>
    </source>
</evidence>
<dbReference type="InterPro" id="IPR050951">
    <property type="entry name" value="Retrovirus_Pol_polyprotein"/>
</dbReference>
<dbReference type="AlphaFoldDB" id="A0A4Y9Y4U3"/>
<dbReference type="EMBL" id="SEKV01000465">
    <property type="protein sequence ID" value="TFY56938.1"/>
    <property type="molecule type" value="Genomic_DNA"/>
</dbReference>
<evidence type="ECO:0000313" key="4">
    <source>
        <dbReference type="Proteomes" id="UP000298390"/>
    </source>
</evidence>
<proteinExistence type="predicted"/>